<dbReference type="GO" id="GO:0016853">
    <property type="term" value="F:isomerase activity"/>
    <property type="evidence" value="ECO:0007669"/>
    <property type="project" value="UniProtKB-KW"/>
</dbReference>
<evidence type="ECO:0000313" key="3">
    <source>
        <dbReference type="Proteomes" id="UP000198848"/>
    </source>
</evidence>
<keyword evidence="2" id="KW-0413">Isomerase</keyword>
<dbReference type="RefSeq" id="WP_090380311.1">
    <property type="nucleotide sequence ID" value="NZ_FNLC01000002.1"/>
</dbReference>
<dbReference type="InterPro" id="IPR037401">
    <property type="entry name" value="SnoaL-like"/>
</dbReference>
<dbReference type="InterPro" id="IPR032710">
    <property type="entry name" value="NTF2-like_dom_sf"/>
</dbReference>
<dbReference type="Proteomes" id="UP000198848">
    <property type="component" value="Unassembled WGS sequence"/>
</dbReference>
<feature type="domain" description="SnoaL-like" evidence="1">
    <location>
        <begin position="14"/>
        <end position="112"/>
    </location>
</feature>
<dbReference type="OrthoDB" id="145984at2157"/>
<protein>
    <submittedName>
        <fullName evidence="2">Ketosteroid isomerase-related protein</fullName>
    </submittedName>
</protein>
<dbReference type="CDD" id="cd00531">
    <property type="entry name" value="NTF2_like"/>
    <property type="match status" value="1"/>
</dbReference>
<dbReference type="SUPFAM" id="SSF54427">
    <property type="entry name" value="NTF2-like"/>
    <property type="match status" value="1"/>
</dbReference>
<dbReference type="STRING" id="1095778.SAMN04489842_1717"/>
<dbReference type="AlphaFoldDB" id="A0A1H1EVP2"/>
<dbReference type="Pfam" id="PF12680">
    <property type="entry name" value="SnoaL_2"/>
    <property type="match status" value="1"/>
</dbReference>
<evidence type="ECO:0000313" key="2">
    <source>
        <dbReference type="EMBL" id="SDQ92770.1"/>
    </source>
</evidence>
<evidence type="ECO:0000259" key="1">
    <source>
        <dbReference type="Pfam" id="PF12680"/>
    </source>
</evidence>
<name>A0A1H1EVP2_NATTX</name>
<dbReference type="Gene3D" id="3.10.450.50">
    <property type="match status" value="1"/>
</dbReference>
<dbReference type="EMBL" id="FNLC01000002">
    <property type="protein sequence ID" value="SDQ92770.1"/>
    <property type="molecule type" value="Genomic_DNA"/>
</dbReference>
<accession>A0A1H1EVP2</accession>
<reference evidence="3" key="1">
    <citation type="submission" date="2016-10" db="EMBL/GenBank/DDBJ databases">
        <authorList>
            <person name="Varghese N."/>
            <person name="Submissions S."/>
        </authorList>
    </citation>
    <scope>NUCLEOTIDE SEQUENCE [LARGE SCALE GENOMIC DNA]</scope>
    <source>
        <strain evidence="3">DSM 24767</strain>
    </source>
</reference>
<proteinExistence type="predicted"/>
<gene>
    <name evidence="2" type="ORF">SAMN04489842_1717</name>
</gene>
<keyword evidence="3" id="KW-1185">Reference proteome</keyword>
<organism evidence="2 3">
    <name type="scientific">Natronobacterium texcoconense</name>
    <dbReference type="NCBI Taxonomy" id="1095778"/>
    <lineage>
        <taxon>Archaea</taxon>
        <taxon>Methanobacteriati</taxon>
        <taxon>Methanobacteriota</taxon>
        <taxon>Stenosarchaea group</taxon>
        <taxon>Halobacteria</taxon>
        <taxon>Halobacteriales</taxon>
        <taxon>Natrialbaceae</taxon>
        <taxon>Natronobacterium</taxon>
    </lineage>
</organism>
<sequence>MTDSDSGRDPETIVREYYDLVDADEYGDLVDLFTDDVRYERPGQGTIESRGALRTFYEEERPLEEGSHEVHDVVVDEDSEGRVTVAVRGSFSGRQNEEPVELGFADFHELNDAGDAIARRYTFTDRDKL</sequence>